<evidence type="ECO:0000313" key="2">
    <source>
        <dbReference type="Proteomes" id="UP000265962"/>
    </source>
</evidence>
<dbReference type="EMBL" id="OMOH01000005">
    <property type="protein sequence ID" value="SPF68489.1"/>
    <property type="molecule type" value="Genomic_DNA"/>
</dbReference>
<gene>
    <name evidence="1" type="ORF">PROPJV5_1469</name>
</gene>
<reference evidence="2" key="1">
    <citation type="submission" date="2018-02" db="EMBL/GenBank/DDBJ databases">
        <authorList>
            <person name="Hornung B."/>
        </authorList>
    </citation>
    <scope>NUCLEOTIDE SEQUENCE [LARGE SCALE GENOMIC DNA]</scope>
</reference>
<dbReference type="AlphaFoldDB" id="A0A375I4V1"/>
<evidence type="ECO:0000313" key="1">
    <source>
        <dbReference type="EMBL" id="SPF68489.1"/>
    </source>
</evidence>
<accession>A0A375I4V1</accession>
<organism evidence="1 2">
    <name type="scientific">Propionibacterium ruminifibrarum</name>
    <dbReference type="NCBI Taxonomy" id="1962131"/>
    <lineage>
        <taxon>Bacteria</taxon>
        <taxon>Bacillati</taxon>
        <taxon>Actinomycetota</taxon>
        <taxon>Actinomycetes</taxon>
        <taxon>Propionibacteriales</taxon>
        <taxon>Propionibacteriaceae</taxon>
        <taxon>Propionibacterium</taxon>
    </lineage>
</organism>
<sequence>MPPYGSARDLPSVKEIEQQIAAFKKVMFFSRDKRRRLEQLENKHRHIIETVDTFYDLLGARNWVFTDDLNLDEIQKVVAGSDSQVAEKRLIEYYQKTGRISSLLRQLSRFDEMQKRLPLLQKALADYEAGRYYSTVLVILSMMDGSVNDQDTAQRRGLHARSPEDMMAWDSVVGHHLGLGHAHKSFVKAYFKTDETEITELARNGIMHGTLVNYDNVVVATKAWNRLFAVADWADARKRQKRPVEPAPSYRELMTRWCKIQSNKTKIEQWQPYEYDPNLPHEDPAEVAMVCADFLERWSKRQWAPMGEYFIKLVNPQRPPGQLAREARDLYEQFNLDEWKILRVRHEAAAVAYTDVQLIVNSRIYLADLRWIHVDGNEKTAMEWEPGRWVLSPYGPNKFLSIDD</sequence>
<protein>
    <submittedName>
        <fullName evidence="1">Uncharacterized protein</fullName>
    </submittedName>
</protein>
<name>A0A375I4V1_9ACTN</name>
<dbReference type="Proteomes" id="UP000265962">
    <property type="component" value="Unassembled WGS sequence"/>
</dbReference>
<proteinExistence type="predicted"/>
<keyword evidence="2" id="KW-1185">Reference proteome</keyword>